<organism evidence="2 3">
    <name type="scientific">Amycolatopsis panacis</name>
    <dbReference type="NCBI Taxonomy" id="2340917"/>
    <lineage>
        <taxon>Bacteria</taxon>
        <taxon>Bacillati</taxon>
        <taxon>Actinomycetota</taxon>
        <taxon>Actinomycetes</taxon>
        <taxon>Pseudonocardiales</taxon>
        <taxon>Pseudonocardiaceae</taxon>
        <taxon>Amycolatopsis</taxon>
    </lineage>
</organism>
<protein>
    <submittedName>
        <fullName evidence="2">Uncharacterized protein</fullName>
    </submittedName>
</protein>
<comment type="caution">
    <text evidence="2">The sequence shown here is derived from an EMBL/GenBank/DDBJ whole genome shotgun (WGS) entry which is preliminary data.</text>
</comment>
<keyword evidence="3" id="KW-1185">Reference proteome</keyword>
<name>A0A419I326_9PSEU</name>
<accession>A0A419I326</accession>
<dbReference type="EMBL" id="QZFV01000087">
    <property type="protein sequence ID" value="RJQ84450.1"/>
    <property type="molecule type" value="Genomic_DNA"/>
</dbReference>
<feature type="region of interest" description="Disordered" evidence="1">
    <location>
        <begin position="61"/>
        <end position="96"/>
    </location>
</feature>
<sequence>MLKVARWSQQTWNTVRPPSFTELDCGGRCWISEWNADPEPFVRKAADQILDTLAADRRRIAGSPLGVSSHPAEPRPAERKTNRGRDRTDRGPRFER</sequence>
<proteinExistence type="predicted"/>
<dbReference type="Proteomes" id="UP000285112">
    <property type="component" value="Unassembled WGS sequence"/>
</dbReference>
<gene>
    <name evidence="2" type="ORF">D5S19_17645</name>
</gene>
<dbReference type="AlphaFoldDB" id="A0A419I326"/>
<evidence type="ECO:0000313" key="3">
    <source>
        <dbReference type="Proteomes" id="UP000285112"/>
    </source>
</evidence>
<evidence type="ECO:0000256" key="1">
    <source>
        <dbReference type="SAM" id="MobiDB-lite"/>
    </source>
</evidence>
<feature type="compositionally biased region" description="Basic and acidic residues" evidence="1">
    <location>
        <begin position="72"/>
        <end position="96"/>
    </location>
</feature>
<evidence type="ECO:0000313" key="2">
    <source>
        <dbReference type="EMBL" id="RJQ84450.1"/>
    </source>
</evidence>
<reference evidence="2 3" key="1">
    <citation type="submission" date="2018-09" db="EMBL/GenBank/DDBJ databases">
        <title>YIM PH 21725 draft genome.</title>
        <authorList>
            <person name="Miao C."/>
        </authorList>
    </citation>
    <scope>NUCLEOTIDE SEQUENCE [LARGE SCALE GENOMIC DNA]</scope>
    <source>
        <strain evidence="3">YIM PH21725</strain>
    </source>
</reference>